<evidence type="ECO:0000256" key="1">
    <source>
        <dbReference type="ARBA" id="ARBA00022741"/>
    </source>
</evidence>
<comment type="similarity">
    <text evidence="3">Belongs to the heat shock protein 70 family.</text>
</comment>
<dbReference type="PROSITE" id="PS01036">
    <property type="entry name" value="HSP70_3"/>
    <property type="match status" value="1"/>
</dbReference>
<proteinExistence type="inferred from homology"/>
<dbReference type="Gene3D" id="3.90.640.10">
    <property type="entry name" value="Actin, Chain A, domain 4"/>
    <property type="match status" value="1"/>
</dbReference>
<dbReference type="Gene3D" id="2.60.34.10">
    <property type="entry name" value="Substrate Binding Domain Of DNAk, Chain A, domain 1"/>
    <property type="match status" value="1"/>
</dbReference>
<dbReference type="InterPro" id="IPR029047">
    <property type="entry name" value="HSP70_peptide-bd_sf"/>
</dbReference>
<gene>
    <name evidence="5" type="primary">LOC110771001</name>
</gene>
<dbReference type="FunFam" id="3.30.420.40:FF:000004">
    <property type="entry name" value="Molecular chaperone DnaK"/>
    <property type="match status" value="1"/>
</dbReference>
<dbReference type="FunFam" id="3.30.30.30:FF:000001">
    <property type="entry name" value="heat shock 70 kDa protein-like"/>
    <property type="match status" value="1"/>
</dbReference>
<dbReference type="InterPro" id="IPR018181">
    <property type="entry name" value="Heat_shock_70_CS"/>
</dbReference>
<dbReference type="Gene3D" id="3.30.30.30">
    <property type="match status" value="1"/>
</dbReference>
<dbReference type="SMR" id="A0A6P5TVV8"/>
<keyword evidence="2 3" id="KW-0067">ATP-binding</keyword>
<evidence type="ECO:0000313" key="5">
    <source>
        <dbReference type="RefSeq" id="XP_021830919.1"/>
    </source>
</evidence>
<dbReference type="PANTHER" id="PTHR19375">
    <property type="entry name" value="HEAT SHOCK PROTEIN 70KDA"/>
    <property type="match status" value="1"/>
</dbReference>
<dbReference type="Proteomes" id="UP000515124">
    <property type="component" value="Unplaced"/>
</dbReference>
<accession>A0A6P5TVV8</accession>
<dbReference type="RefSeq" id="XP_021830919.1">
    <property type="nucleotide sequence ID" value="XM_021975227.1"/>
</dbReference>
<organism evidence="4 5">
    <name type="scientific">Prunus avium</name>
    <name type="common">Cherry</name>
    <name type="synonym">Cerasus avium</name>
    <dbReference type="NCBI Taxonomy" id="42229"/>
    <lineage>
        <taxon>Eukaryota</taxon>
        <taxon>Viridiplantae</taxon>
        <taxon>Streptophyta</taxon>
        <taxon>Embryophyta</taxon>
        <taxon>Tracheophyta</taxon>
        <taxon>Spermatophyta</taxon>
        <taxon>Magnoliopsida</taxon>
        <taxon>eudicotyledons</taxon>
        <taxon>Gunneridae</taxon>
        <taxon>Pentapetalae</taxon>
        <taxon>rosids</taxon>
        <taxon>fabids</taxon>
        <taxon>Rosales</taxon>
        <taxon>Rosaceae</taxon>
        <taxon>Amygdaloideae</taxon>
        <taxon>Amygdaleae</taxon>
        <taxon>Prunus</taxon>
    </lineage>
</organism>
<dbReference type="FunFam" id="3.90.640.10:FF:000002">
    <property type="entry name" value="Heat shock 70 kDa"/>
    <property type="match status" value="1"/>
</dbReference>
<evidence type="ECO:0000313" key="4">
    <source>
        <dbReference type="Proteomes" id="UP000515124"/>
    </source>
</evidence>
<dbReference type="GO" id="GO:0005524">
    <property type="term" value="F:ATP binding"/>
    <property type="evidence" value="ECO:0007669"/>
    <property type="project" value="UniProtKB-KW"/>
</dbReference>
<dbReference type="GO" id="GO:0140662">
    <property type="term" value="F:ATP-dependent protein folding chaperone"/>
    <property type="evidence" value="ECO:0007669"/>
    <property type="project" value="InterPro"/>
</dbReference>
<keyword evidence="1 3" id="KW-0547">Nucleotide-binding</keyword>
<dbReference type="Pfam" id="PF00012">
    <property type="entry name" value="HSP70"/>
    <property type="match status" value="1"/>
</dbReference>
<dbReference type="SUPFAM" id="SSF100920">
    <property type="entry name" value="Heat shock protein 70kD (HSP70), peptide-binding domain"/>
    <property type="match status" value="1"/>
</dbReference>
<dbReference type="InterPro" id="IPR013126">
    <property type="entry name" value="Hsp_70_fam"/>
</dbReference>
<dbReference type="AlphaFoldDB" id="A0A6P5TVV8"/>
<dbReference type="SUPFAM" id="SSF53067">
    <property type="entry name" value="Actin-like ATPase domain"/>
    <property type="match status" value="2"/>
</dbReference>
<keyword evidence="4" id="KW-1185">Reference proteome</keyword>
<protein>
    <submittedName>
        <fullName evidence="5">Heat shock cognate 70 kDa protein-like</fullName>
    </submittedName>
</protein>
<dbReference type="GeneID" id="110771001"/>
<dbReference type="PROSITE" id="PS00297">
    <property type="entry name" value="HSP70_1"/>
    <property type="match status" value="1"/>
</dbReference>
<dbReference type="InterPro" id="IPR043129">
    <property type="entry name" value="ATPase_NBD"/>
</dbReference>
<sequence>MAEDNHAIGIDLGTTYSCVAVWQADHVEILVNNYGHRTTRSYVTFADNKRLVGDEAFSEAGKFPANSIFDSKRLIGRRFSDATVQNDIKCWPFKVIEGPADKPLIVVNHNGEEKKFAAEDISSMVLAKMREIAESYLCSKTSVKNAVITVPSYFNDSQRQATIEAGKLAGLNVLRIINEPTAAAIAYGIDKKAGWFHKRNVMIFDWGGGTLDVSLLTIGDNVFDVKATAGDTHLGGEDLDNRMVNYCIQEFQRKHKVGIGENVKALRKAKIACENAKKVLSFSPDVTIEIDSWYRGEDFYTTFTRDMFEKLNMDIFEKCMEPVKRCLEDAKIDISKVDDVVLVGGSSRIPKVQELLMEVFKGKELCNSINPDEAVAYGAAVQAAALSGNVTGKLQDFTLLDVIPLSLGFECEERDSSKLFMNVVIPRNSKIPVRKTKSVTTKRDNQKSVDFSIYEGESSIAKNNNFLGKFSLDGIPPAPKFVPQFTVYFDMDANGVLGVSAEDTSTGQTKGIKINRGRTK</sequence>
<evidence type="ECO:0000256" key="3">
    <source>
        <dbReference type="RuleBase" id="RU003322"/>
    </source>
</evidence>
<name>A0A6P5TVV8_PRUAV</name>
<dbReference type="Gramene" id="Pav_sc0002053.1_g050.1.br:mrna">
    <property type="protein sequence ID" value="Pav_sc0002053.1_g050.1.br:mrna"/>
    <property type="gene ID" value="Pav_sc0002053.1_g050.1.br"/>
</dbReference>
<evidence type="ECO:0000256" key="2">
    <source>
        <dbReference type="ARBA" id="ARBA00022840"/>
    </source>
</evidence>
<reference evidence="5" key="1">
    <citation type="submission" date="2025-08" db="UniProtKB">
        <authorList>
            <consortium name="RefSeq"/>
        </authorList>
    </citation>
    <scope>IDENTIFICATION</scope>
</reference>
<dbReference type="Gene3D" id="3.30.420.40">
    <property type="match status" value="2"/>
</dbReference>
<dbReference type="PRINTS" id="PR00301">
    <property type="entry name" value="HEATSHOCK70"/>
</dbReference>
<dbReference type="KEGG" id="pavi:110771001"/>